<keyword evidence="2" id="KW-1185">Reference proteome</keyword>
<evidence type="ECO:0000313" key="3">
    <source>
        <dbReference type="WBParaSite" id="nRc.2.0.1.t04771-RA"/>
    </source>
</evidence>
<dbReference type="Proteomes" id="UP000887565">
    <property type="component" value="Unplaced"/>
</dbReference>
<feature type="compositionally biased region" description="Basic and acidic residues" evidence="1">
    <location>
        <begin position="107"/>
        <end position="116"/>
    </location>
</feature>
<accession>A0A915HTA9</accession>
<feature type="region of interest" description="Disordered" evidence="1">
    <location>
        <begin position="101"/>
        <end position="121"/>
    </location>
</feature>
<evidence type="ECO:0000256" key="1">
    <source>
        <dbReference type="SAM" id="MobiDB-lite"/>
    </source>
</evidence>
<name>A0A915HTA9_ROMCU</name>
<reference evidence="3" key="1">
    <citation type="submission" date="2022-11" db="UniProtKB">
        <authorList>
            <consortium name="WormBaseParasite"/>
        </authorList>
    </citation>
    <scope>IDENTIFICATION</scope>
</reference>
<evidence type="ECO:0000313" key="2">
    <source>
        <dbReference type="Proteomes" id="UP000887565"/>
    </source>
</evidence>
<dbReference type="AlphaFoldDB" id="A0A915HTA9"/>
<sequence>MLTECLSLSAPDAWELQSMDDVDVFSSAGENLLLSCSILAVGGPKTCVWHGGTTGIILSGQLINQIISVRVDCSTVTCNCILYVRICRMYQEIGINPDGSDYLQGTESEKGREKTAAAKTRRYIPRDRRSDWLGPVKAQNTALGGDQQPFFEI</sequence>
<organism evidence="2 3">
    <name type="scientific">Romanomermis culicivorax</name>
    <name type="common">Nematode worm</name>
    <dbReference type="NCBI Taxonomy" id="13658"/>
    <lineage>
        <taxon>Eukaryota</taxon>
        <taxon>Metazoa</taxon>
        <taxon>Ecdysozoa</taxon>
        <taxon>Nematoda</taxon>
        <taxon>Enoplea</taxon>
        <taxon>Dorylaimia</taxon>
        <taxon>Mermithida</taxon>
        <taxon>Mermithoidea</taxon>
        <taxon>Mermithidae</taxon>
        <taxon>Romanomermis</taxon>
    </lineage>
</organism>
<dbReference type="WBParaSite" id="nRc.2.0.1.t04771-RA">
    <property type="protein sequence ID" value="nRc.2.0.1.t04771-RA"/>
    <property type="gene ID" value="nRc.2.0.1.g04771"/>
</dbReference>
<protein>
    <submittedName>
        <fullName evidence="3">Uncharacterized protein</fullName>
    </submittedName>
</protein>
<proteinExistence type="predicted"/>